<feature type="region of interest" description="Disordered" evidence="1">
    <location>
        <begin position="1"/>
        <end position="42"/>
    </location>
</feature>
<proteinExistence type="predicted"/>
<feature type="compositionally biased region" description="Polar residues" evidence="1">
    <location>
        <begin position="1"/>
        <end position="17"/>
    </location>
</feature>
<feature type="compositionally biased region" description="Polar residues" evidence="1">
    <location>
        <begin position="82"/>
        <end position="92"/>
    </location>
</feature>
<feature type="region of interest" description="Disordered" evidence="1">
    <location>
        <begin position="57"/>
        <end position="106"/>
    </location>
</feature>
<name>A0A4P9WQK8_9FUNG</name>
<evidence type="ECO:0000313" key="2">
    <source>
        <dbReference type="EMBL" id="RKO94463.1"/>
    </source>
</evidence>
<protein>
    <submittedName>
        <fullName evidence="2">Uncharacterized protein</fullName>
    </submittedName>
</protein>
<dbReference type="EMBL" id="KZ993888">
    <property type="protein sequence ID" value="RKO94463.1"/>
    <property type="molecule type" value="Genomic_DNA"/>
</dbReference>
<accession>A0A4P9WQK8</accession>
<feature type="compositionally biased region" description="Polar residues" evidence="1">
    <location>
        <begin position="26"/>
        <end position="36"/>
    </location>
</feature>
<keyword evidence="3" id="KW-1185">Reference proteome</keyword>
<reference evidence="3" key="1">
    <citation type="journal article" date="2018" name="Nat. Microbiol.">
        <title>Leveraging single-cell genomics to expand the fungal tree of life.</title>
        <authorList>
            <person name="Ahrendt S.R."/>
            <person name="Quandt C.A."/>
            <person name="Ciobanu D."/>
            <person name="Clum A."/>
            <person name="Salamov A."/>
            <person name="Andreopoulos B."/>
            <person name="Cheng J.F."/>
            <person name="Woyke T."/>
            <person name="Pelin A."/>
            <person name="Henrissat B."/>
            <person name="Reynolds N.K."/>
            <person name="Benny G.L."/>
            <person name="Smith M.E."/>
            <person name="James T.Y."/>
            <person name="Grigoriev I.V."/>
        </authorList>
    </citation>
    <scope>NUCLEOTIDE SEQUENCE [LARGE SCALE GENOMIC DNA]</scope>
</reference>
<organism evidence="2 3">
    <name type="scientific">Blyttiomyces helicus</name>
    <dbReference type="NCBI Taxonomy" id="388810"/>
    <lineage>
        <taxon>Eukaryota</taxon>
        <taxon>Fungi</taxon>
        <taxon>Fungi incertae sedis</taxon>
        <taxon>Chytridiomycota</taxon>
        <taxon>Chytridiomycota incertae sedis</taxon>
        <taxon>Chytridiomycetes</taxon>
        <taxon>Chytridiomycetes incertae sedis</taxon>
        <taxon>Blyttiomyces</taxon>
    </lineage>
</organism>
<gene>
    <name evidence="2" type="ORF">BDK51DRAFT_32958</name>
</gene>
<dbReference type="Proteomes" id="UP000269721">
    <property type="component" value="Unassembled WGS sequence"/>
</dbReference>
<evidence type="ECO:0000256" key="1">
    <source>
        <dbReference type="SAM" id="MobiDB-lite"/>
    </source>
</evidence>
<sequence length="106" mass="11359">MESKNQTIEQEDSTSGSPWVRVHNSIAPNGLNSSMEPNGVSGIDVDRIGTVYGVESGMESEEEEIDPHSALPALLEPADSQAAPSHRNQSQEKPIVGNLETDNPYG</sequence>
<dbReference type="AlphaFoldDB" id="A0A4P9WQK8"/>
<evidence type="ECO:0000313" key="3">
    <source>
        <dbReference type="Proteomes" id="UP000269721"/>
    </source>
</evidence>